<gene>
    <name evidence="2" type="ORF">SI8410_11016240</name>
</gene>
<organism evidence="2 3">
    <name type="scientific">Spirodela intermedia</name>
    <name type="common">Intermediate duckweed</name>
    <dbReference type="NCBI Taxonomy" id="51605"/>
    <lineage>
        <taxon>Eukaryota</taxon>
        <taxon>Viridiplantae</taxon>
        <taxon>Streptophyta</taxon>
        <taxon>Embryophyta</taxon>
        <taxon>Tracheophyta</taxon>
        <taxon>Spermatophyta</taxon>
        <taxon>Magnoliopsida</taxon>
        <taxon>Liliopsida</taxon>
        <taxon>Araceae</taxon>
        <taxon>Lemnoideae</taxon>
        <taxon>Spirodela</taxon>
    </lineage>
</organism>
<evidence type="ECO:0000313" key="2">
    <source>
        <dbReference type="EMBL" id="CAA7405562.1"/>
    </source>
</evidence>
<protein>
    <submittedName>
        <fullName evidence="2">Uncharacterized protein</fullName>
    </submittedName>
</protein>
<dbReference type="AlphaFoldDB" id="A0A7I8L708"/>
<evidence type="ECO:0000313" key="3">
    <source>
        <dbReference type="Proteomes" id="UP000663760"/>
    </source>
</evidence>
<accession>A0A7I8L708</accession>
<reference evidence="2" key="1">
    <citation type="submission" date="2020-02" db="EMBL/GenBank/DDBJ databases">
        <authorList>
            <person name="Scholz U."/>
            <person name="Mascher M."/>
            <person name="Fiebig A."/>
        </authorList>
    </citation>
    <scope>NUCLEOTIDE SEQUENCE</scope>
</reference>
<dbReference type="Proteomes" id="UP000663760">
    <property type="component" value="Chromosome 11"/>
</dbReference>
<sequence>MRRRCTGILSVREDRRAVSTASKALLGQRRCGRLATGDVEGEWRTRALSVPKPSHSSPCSRLAPRVRF</sequence>
<keyword evidence="3" id="KW-1185">Reference proteome</keyword>
<evidence type="ECO:0000256" key="1">
    <source>
        <dbReference type="SAM" id="MobiDB-lite"/>
    </source>
</evidence>
<name>A0A7I8L708_SPIIN</name>
<dbReference type="EMBL" id="LR746274">
    <property type="protein sequence ID" value="CAA7405562.1"/>
    <property type="molecule type" value="Genomic_DNA"/>
</dbReference>
<feature type="region of interest" description="Disordered" evidence="1">
    <location>
        <begin position="49"/>
        <end position="68"/>
    </location>
</feature>
<proteinExistence type="predicted"/>